<protein>
    <submittedName>
        <fullName evidence="8">Maestro heat-like repeat family member 5</fullName>
    </submittedName>
</protein>
<dbReference type="RefSeq" id="XP_004697692.4">
    <property type="nucleotide sequence ID" value="XM_004697635.4"/>
</dbReference>
<dbReference type="Gene3D" id="1.25.10.10">
    <property type="entry name" value="Leucine-rich Repeat Variant"/>
    <property type="match status" value="1"/>
</dbReference>
<feature type="domain" description="Maestro-like HEAT-repeats" evidence="3">
    <location>
        <begin position="555"/>
        <end position="793"/>
    </location>
</feature>
<feature type="domain" description="MROH2B-like N-terminal HEAT-repeats" evidence="5">
    <location>
        <begin position="98"/>
        <end position="216"/>
    </location>
</feature>
<dbReference type="SUPFAM" id="SSF48371">
    <property type="entry name" value="ARM repeat"/>
    <property type="match status" value="2"/>
</dbReference>
<dbReference type="InterPro" id="IPR055408">
    <property type="entry name" value="HEAT_MROH2B-like"/>
</dbReference>
<name>A0ABM0IDP9_ECHTE</name>
<dbReference type="Pfam" id="PF23210">
    <property type="entry name" value="HEAT_Maestro_2"/>
    <property type="match status" value="1"/>
</dbReference>
<keyword evidence="1" id="KW-0677">Repeat</keyword>
<dbReference type="InterPro" id="IPR048465">
    <property type="entry name" value="Maestro-like_HEAT"/>
</dbReference>
<gene>
    <name evidence="8" type="primary">LOC101641471</name>
</gene>
<dbReference type="Pfam" id="PF21047">
    <property type="entry name" value="HEAT_Maestro"/>
    <property type="match status" value="1"/>
</dbReference>
<evidence type="ECO:0000256" key="2">
    <source>
        <dbReference type="SAM" id="MobiDB-lite"/>
    </source>
</evidence>
<dbReference type="InterPro" id="IPR011989">
    <property type="entry name" value="ARM-like"/>
</dbReference>
<dbReference type="InterPro" id="IPR016024">
    <property type="entry name" value="ARM-type_fold"/>
</dbReference>
<feature type="domain" description="MROH2B-like HEAT-repeats" evidence="4">
    <location>
        <begin position="223"/>
        <end position="530"/>
    </location>
</feature>
<dbReference type="InterPro" id="IPR055406">
    <property type="entry name" value="HEAT_Maestro"/>
</dbReference>
<sequence>MAKSSSLPRARISSYPPDTTKDWSSMRLSQGSTHKDRQAAPTTILLHKSRSSQAALVPQEHKLFMEEAYNAAICFKMLRDLSGSDPLRLKYILRKVKTMAHASPSLVLDTIHDFFMDNPQITTRHKFRLFQVLETVIRASDFLEETWEKTFMQLALDNMTMVTELEDVFQDAASNVLVAICKHSWRAVAQHLEAEVLTGNFPHRSFLYVMGTVSSSEKLLSKAEKACWEDLLAQLATKSVPFLNTDMWSKELLKVLTKPERTQQEQPPEKAFLFTFYGLVLQAAESSSTVRTHLRALLETSHQWPKQREGIALTMGLASTHHLDDVWAVLEQFGRSAPMKWSLHSFSPKCSEDFRWKWASSTTLLTYGQMAAKAKDHILPWVDNILSRMIFYFHYSSWDDTLKQSFLAAVLMLMGAVHRNEGAHSYAFAQIPELLDCLMVLMERECPDTLCTPARQQAIHIASSLCKLRPPLDLDQKSRLLSVCLRSVFALPMVEVLEKHTCLYLEPPDPQVLYNKTVGALDQLLQGLLAQTPTAQELHFLLSRMYTWLMSEKAHERQRAVHSCTNLLKFLNQHLTLDPKEELRQMGQLLGMLGILCQDPDKATQHSSLEGVGHLCLLLMRHKAGKAFKLNSGSPKHLLSNGDLKEATEDALGQKPPKDHIFSLGSSQATKETMKHLSKPELTELIWTAIDGLGLPSPFHVQAAAEILLAAIRAHGPTLDTVAKMGRAIHLGLRSVRVPQAKDSVLQAITLMARSHTTELVATFLDFSIPLDSHASRLWRAMGIDVPLSQHVLAILLTVLQERPLPATTGEEGGSQPKDKTYLRSLAAMNTLHELQFAREYRVAVQEAYPELLLALLSQVLYVLQLDLPQEPQPHPGAQENWPSPQSTSLEALKSLLSTTGHWHDFAHLELQGAWELFTTMPTYPQGVGLLARAMVQNHCSQIKAVLDQLLPNLQCKEERERKVALLILMEFLYSPILLEALPTQGALMVLARGLRDPSAEVRVWSLQGLANILFHPEKGSLLLRQLPPFLAGFFQDSEQVVVRVMGTVSDMLHRLGRLGAGTQGLNIAINARSFFDDERDGIRTAAMALFGDLVTAMVGHELGGLRAQVYQSLVSLLLHLKDHCPAVATQAKFAFYRCAVLLRWRLRHTLYCTLAWEQGLSARHFLWSCLMTHSKEEFSVHLGQALCYLHSGHLHIRTWAALFIGYTICYHPQAVSQMVTGVDTSLLLYTFEELKKDPEPAIREFAERQCSFLQKVGARLHP</sequence>
<dbReference type="Pfam" id="PF23221">
    <property type="entry name" value="HEAT_MROH2B_1st"/>
    <property type="match status" value="1"/>
</dbReference>
<dbReference type="PANTHER" id="PTHR23120:SF6">
    <property type="entry name" value="MAESTRO HEAT-LIKE REPEAT FAMILY MEMBER 5"/>
    <property type="match status" value="1"/>
</dbReference>
<keyword evidence="7" id="KW-1185">Reference proteome</keyword>
<feature type="compositionally biased region" description="Polar residues" evidence="2">
    <location>
        <begin position="22"/>
        <end position="32"/>
    </location>
</feature>
<evidence type="ECO:0000259" key="5">
    <source>
        <dbReference type="Pfam" id="PF23221"/>
    </source>
</evidence>
<evidence type="ECO:0000259" key="6">
    <source>
        <dbReference type="Pfam" id="PF23227"/>
    </source>
</evidence>
<evidence type="ECO:0000313" key="8">
    <source>
        <dbReference type="RefSeq" id="XP_004697692.4"/>
    </source>
</evidence>
<dbReference type="InterPro" id="IPR056282">
    <property type="entry name" value="MROH2B-like_N_HEAT"/>
</dbReference>
<proteinExistence type="predicted"/>
<evidence type="ECO:0000259" key="4">
    <source>
        <dbReference type="Pfam" id="PF23210"/>
    </source>
</evidence>
<reference evidence="8" key="1">
    <citation type="submission" date="2025-08" db="UniProtKB">
        <authorList>
            <consortium name="RefSeq"/>
        </authorList>
    </citation>
    <scope>IDENTIFICATION</scope>
</reference>
<evidence type="ECO:0000259" key="3">
    <source>
        <dbReference type="Pfam" id="PF21047"/>
    </source>
</evidence>
<dbReference type="GeneID" id="101641471"/>
<dbReference type="Pfam" id="PF23227">
    <property type="entry name" value="HEAT_MROH2B_C"/>
    <property type="match status" value="1"/>
</dbReference>
<evidence type="ECO:0000313" key="7">
    <source>
        <dbReference type="Proteomes" id="UP000694863"/>
    </source>
</evidence>
<organism evidence="7 8">
    <name type="scientific">Echinops telfairi</name>
    <name type="common">Lesser hedgehog tenrec</name>
    <dbReference type="NCBI Taxonomy" id="9371"/>
    <lineage>
        <taxon>Eukaryota</taxon>
        <taxon>Metazoa</taxon>
        <taxon>Chordata</taxon>
        <taxon>Craniata</taxon>
        <taxon>Vertebrata</taxon>
        <taxon>Euteleostomi</taxon>
        <taxon>Mammalia</taxon>
        <taxon>Eutheria</taxon>
        <taxon>Afrotheria</taxon>
        <taxon>Tenrecidae</taxon>
        <taxon>Tenrecinae</taxon>
        <taxon>Echinops</taxon>
    </lineage>
</organism>
<dbReference type="PANTHER" id="PTHR23120">
    <property type="entry name" value="MAESTRO-RELATED HEAT DOMAIN-CONTAINING"/>
    <property type="match status" value="1"/>
</dbReference>
<feature type="domain" description="Maestro/Maestro-like HEAT-repeats" evidence="6">
    <location>
        <begin position="988"/>
        <end position="1255"/>
    </location>
</feature>
<accession>A0ABM0IDP9</accession>
<feature type="region of interest" description="Disordered" evidence="2">
    <location>
        <begin position="1"/>
        <end position="39"/>
    </location>
</feature>
<evidence type="ECO:0000256" key="1">
    <source>
        <dbReference type="ARBA" id="ARBA00022737"/>
    </source>
</evidence>
<dbReference type="InterPro" id="IPR045206">
    <property type="entry name" value="Maestro_heat-like_prot"/>
</dbReference>
<dbReference type="Proteomes" id="UP000694863">
    <property type="component" value="Unplaced"/>
</dbReference>